<organism evidence="2 3">
    <name type="scientific">Yoonia vestfoldensis</name>
    <dbReference type="NCBI Taxonomy" id="245188"/>
    <lineage>
        <taxon>Bacteria</taxon>
        <taxon>Pseudomonadati</taxon>
        <taxon>Pseudomonadota</taxon>
        <taxon>Alphaproteobacteria</taxon>
        <taxon>Rhodobacterales</taxon>
        <taxon>Paracoccaceae</taxon>
        <taxon>Yoonia</taxon>
    </lineage>
</organism>
<dbReference type="Pfam" id="PF04314">
    <property type="entry name" value="PCuAC"/>
    <property type="match status" value="1"/>
</dbReference>
<name>A0A1Y0EHH9_9RHOB</name>
<dbReference type="SUPFAM" id="SSF110087">
    <property type="entry name" value="DR1885-like metal-binding protein"/>
    <property type="match status" value="1"/>
</dbReference>
<dbReference type="PANTHER" id="PTHR36302:SF1">
    <property type="entry name" value="COPPER CHAPERONE PCU(A)C"/>
    <property type="match status" value="1"/>
</dbReference>
<keyword evidence="1" id="KW-0732">Signal</keyword>
<dbReference type="EMBL" id="CP021431">
    <property type="protein sequence ID" value="ARU02869.1"/>
    <property type="molecule type" value="Genomic_DNA"/>
</dbReference>
<evidence type="ECO:0000313" key="3">
    <source>
        <dbReference type="Proteomes" id="UP000195273"/>
    </source>
</evidence>
<evidence type="ECO:0000256" key="1">
    <source>
        <dbReference type="SAM" id="SignalP"/>
    </source>
</evidence>
<dbReference type="AlphaFoldDB" id="A0A1Y0EHH9"/>
<dbReference type="OrthoDB" id="9796962at2"/>
<dbReference type="InterPro" id="IPR036182">
    <property type="entry name" value="PCuAC_sf"/>
</dbReference>
<feature type="signal peptide" evidence="1">
    <location>
        <begin position="1"/>
        <end position="18"/>
    </location>
</feature>
<dbReference type="InterPro" id="IPR058248">
    <property type="entry name" value="Lxx211020-like"/>
</dbReference>
<dbReference type="InterPro" id="IPR007410">
    <property type="entry name" value="LpqE-like"/>
</dbReference>
<proteinExistence type="predicted"/>
<dbReference type="Gene3D" id="2.60.40.1890">
    <property type="entry name" value="PCu(A)C copper chaperone"/>
    <property type="match status" value="1"/>
</dbReference>
<dbReference type="KEGG" id="lvs:LOKVESSMR4R_03600"/>
<evidence type="ECO:0000313" key="2">
    <source>
        <dbReference type="EMBL" id="ARU02869.1"/>
    </source>
</evidence>
<gene>
    <name evidence="2" type="ORF">LOKVESSMR4R_03600</name>
</gene>
<reference evidence="2 3" key="1">
    <citation type="submission" date="2017-05" db="EMBL/GenBank/DDBJ databases">
        <title>Genome Sequence of Loktanella vestfoldensis Strain SMR4r Isolated from a Culture of the Diatom Skeletonema marinoi.</title>
        <authorList>
            <person name="Topel M."/>
            <person name="Pinder M.I.M."/>
            <person name="Johansson O.N."/>
            <person name="Kourtchenko O."/>
            <person name="Godhe A."/>
            <person name="Clarke A.K."/>
        </authorList>
    </citation>
    <scope>NUCLEOTIDE SEQUENCE [LARGE SCALE GENOMIC DNA]</scope>
    <source>
        <strain evidence="2 3">SMR4r</strain>
    </source>
</reference>
<accession>A0A1Y0EHH9</accession>
<sequence length="152" mass="16243">MKNLMMLAALLLPTALFAHDYTLGGLQIIHPAAGVTAPTAQAGAGYFQIVNKGSQPDRLIGVTADFPRVMIHTTQMDGDIARMVHLDAVDIPAGETVTFAPGGLHVMFMGLNGDPFALGETFDAVLIFENAGEIPVVFYVEEISDLTDHSHH</sequence>
<keyword evidence="3" id="KW-1185">Reference proteome</keyword>
<protein>
    <submittedName>
        <fullName evidence="2">Copper chaperone PCu(A)C</fullName>
    </submittedName>
</protein>
<dbReference type="PANTHER" id="PTHR36302">
    <property type="entry name" value="BLR7088 PROTEIN"/>
    <property type="match status" value="1"/>
</dbReference>
<feature type="chain" id="PRO_5012665804" evidence="1">
    <location>
        <begin position="19"/>
        <end position="152"/>
    </location>
</feature>
<dbReference type="RefSeq" id="WP_087211581.1">
    <property type="nucleotide sequence ID" value="NZ_CP021431.1"/>
</dbReference>
<dbReference type="Proteomes" id="UP000195273">
    <property type="component" value="Chromosome"/>
</dbReference>